<organism evidence="1 2">
    <name type="scientific">Spirosoma endbachense</name>
    <dbReference type="NCBI Taxonomy" id="2666025"/>
    <lineage>
        <taxon>Bacteria</taxon>
        <taxon>Pseudomonadati</taxon>
        <taxon>Bacteroidota</taxon>
        <taxon>Cytophagia</taxon>
        <taxon>Cytophagales</taxon>
        <taxon>Cytophagaceae</taxon>
        <taxon>Spirosoma</taxon>
    </lineage>
</organism>
<proteinExistence type="predicted"/>
<dbReference type="Gene3D" id="1.25.40.390">
    <property type="match status" value="1"/>
</dbReference>
<accession>A0A6P1VWP8</accession>
<evidence type="ECO:0000313" key="1">
    <source>
        <dbReference type="EMBL" id="QHV95796.1"/>
    </source>
</evidence>
<dbReference type="AlphaFoldDB" id="A0A6P1VWP8"/>
<dbReference type="EMBL" id="CP045997">
    <property type="protein sequence ID" value="QHV95796.1"/>
    <property type="molecule type" value="Genomic_DNA"/>
</dbReference>
<evidence type="ECO:0000313" key="2">
    <source>
        <dbReference type="Proteomes" id="UP000464577"/>
    </source>
</evidence>
<dbReference type="PROSITE" id="PS51257">
    <property type="entry name" value="PROKAR_LIPOPROTEIN"/>
    <property type="match status" value="1"/>
</dbReference>
<dbReference type="KEGG" id="senf:GJR95_12600"/>
<protein>
    <submittedName>
        <fullName evidence="1">SusD/RagB family nutrient-binding outer membrane lipoprotein</fullName>
    </submittedName>
</protein>
<keyword evidence="2" id="KW-1185">Reference proteome</keyword>
<sequence>MKNKLCFLALTVVGIGLSSCDKGFQEVNINPVQPTVVDPIYLFSNAEFSTTISSQTIIYEEAIVQQVLTPYNGVNEGGNHNVDVRANTMINWNYLYSGTGNGNNGPIKLLADVMNQTKANTARSNLYNMARIWKAYVFLILVDTYGDIPYKQAGQAYLSGVNLPVYDNQQEIYTDLLNEVDQATTALDATKTIETGDIFFKGNIAQWKRFGNSLLLRMAMRLTKVDAQKAQTLVQKAFQNGVMQSNDDNVKIQFTSIFNSPLSNLWNGTEKANFYLAQPFIDYLKTTKDPRLKVIATKYAEPSKNPDATTEDNTPANQVGIPVGYDDGSIKTAPGFPGTVGSGGWKYSQLNRRTLGKVDAVQYYITHAQTQLLLAEAAQRGWIQGKASDFYQAGVRAHMSQITDPAYPITAADMDAYLTANPFDATNALNQINSQYWVASLLNGPEAWANWRRSGYPALAPNPYPGKTIKGDFIHRLTYPSNERSVNVTNYNLAVARQGADDLDTRLFWDK</sequence>
<gene>
    <name evidence="1" type="ORF">GJR95_12600</name>
</gene>
<dbReference type="Pfam" id="PF12771">
    <property type="entry name" value="SusD-like_2"/>
    <property type="match status" value="1"/>
</dbReference>
<name>A0A6P1VWP8_9BACT</name>
<dbReference type="RefSeq" id="WP_162386205.1">
    <property type="nucleotide sequence ID" value="NZ_CP045997.1"/>
</dbReference>
<dbReference type="SUPFAM" id="SSF48452">
    <property type="entry name" value="TPR-like"/>
    <property type="match status" value="1"/>
</dbReference>
<reference evidence="1 2" key="1">
    <citation type="submission" date="2019-11" db="EMBL/GenBank/DDBJ databases">
        <title>Spirosoma endbachense sp. nov., isolated from a natural salt meadow.</title>
        <authorList>
            <person name="Rojas J."/>
            <person name="Ambika Manirajan B."/>
            <person name="Ratering S."/>
            <person name="Suarez C."/>
            <person name="Geissler-Plaum R."/>
            <person name="Schnell S."/>
        </authorList>
    </citation>
    <scope>NUCLEOTIDE SEQUENCE [LARGE SCALE GENOMIC DNA]</scope>
    <source>
        <strain evidence="1 2">I-24</strain>
    </source>
</reference>
<keyword evidence="1" id="KW-0449">Lipoprotein</keyword>
<dbReference type="Proteomes" id="UP000464577">
    <property type="component" value="Chromosome"/>
</dbReference>
<dbReference type="InterPro" id="IPR041662">
    <property type="entry name" value="SusD-like_2"/>
</dbReference>
<dbReference type="InterPro" id="IPR011990">
    <property type="entry name" value="TPR-like_helical_dom_sf"/>
</dbReference>